<dbReference type="EMBL" id="UGQY01000006">
    <property type="protein sequence ID" value="SUA31690.1"/>
    <property type="molecule type" value="Genomic_DNA"/>
</dbReference>
<protein>
    <recommendedName>
        <fullName evidence="3">SseB protein N-terminal domain-containing protein</fullName>
    </recommendedName>
</protein>
<accession>A0A378WFI6</accession>
<gene>
    <name evidence="1" type="ORF">NCTC1542_07045</name>
</gene>
<reference evidence="1 2" key="1">
    <citation type="submission" date="2018-06" db="EMBL/GenBank/DDBJ databases">
        <authorList>
            <consortium name="Pathogen Informatics"/>
            <person name="Doyle S."/>
        </authorList>
    </citation>
    <scope>NUCLEOTIDE SEQUENCE [LARGE SCALE GENOMIC DNA]</scope>
    <source>
        <strain evidence="1 2">NCTC1542</strain>
    </source>
</reference>
<evidence type="ECO:0000313" key="2">
    <source>
        <dbReference type="Proteomes" id="UP000255389"/>
    </source>
</evidence>
<dbReference type="AlphaFoldDB" id="A0A378WFI6"/>
<evidence type="ECO:0000313" key="1">
    <source>
        <dbReference type="EMBL" id="SUA31690.1"/>
    </source>
</evidence>
<organism evidence="1 2">
    <name type="scientific">Mycolicibacterium fortuitum</name>
    <name type="common">Mycobacterium fortuitum</name>
    <dbReference type="NCBI Taxonomy" id="1766"/>
    <lineage>
        <taxon>Bacteria</taxon>
        <taxon>Bacillati</taxon>
        <taxon>Actinomycetota</taxon>
        <taxon>Actinomycetes</taxon>
        <taxon>Mycobacteriales</taxon>
        <taxon>Mycobacteriaceae</taxon>
        <taxon>Mycolicibacterium</taxon>
    </lineage>
</organism>
<dbReference type="Proteomes" id="UP000255389">
    <property type="component" value="Unassembled WGS sequence"/>
</dbReference>
<proteinExistence type="predicted"/>
<sequence>MFPFEVERSAFFGGFGDVSALLAGLREAALVLPLDVNGSVFTWVWGGLPWLAAFTTVERCSRFAEITGRDTAAVGVCTVRGGAVLDGLDRAPEPTGLVVDPASSDVMVLPPVKAITPHCYVDEETGKVVRTWAA</sequence>
<evidence type="ECO:0008006" key="3">
    <source>
        <dbReference type="Google" id="ProtNLM"/>
    </source>
</evidence>
<name>A0A378WFI6_MYCFO</name>